<name>A0A2N9GZ14_FAGSY</name>
<feature type="compositionally biased region" description="Basic and acidic residues" evidence="1">
    <location>
        <begin position="55"/>
        <end position="67"/>
    </location>
</feature>
<evidence type="ECO:0000256" key="1">
    <source>
        <dbReference type="SAM" id="MobiDB-lite"/>
    </source>
</evidence>
<accession>A0A2N9GZ14</accession>
<dbReference type="PANTHER" id="PTHR34210">
    <property type="entry name" value="OS01G0252900 PROTEIN"/>
    <property type="match status" value="1"/>
</dbReference>
<feature type="compositionally biased region" description="Basic and acidic residues" evidence="1">
    <location>
        <begin position="106"/>
        <end position="124"/>
    </location>
</feature>
<dbReference type="EMBL" id="OIVN01002569">
    <property type="protein sequence ID" value="SPD04773.1"/>
    <property type="molecule type" value="Genomic_DNA"/>
</dbReference>
<dbReference type="AlphaFoldDB" id="A0A2N9GZ14"/>
<sequence>MKRQASYADSHVNPYAASQMQHMPAQRMQPNAAMYNFPGRLDSLSTEEEYQYKSSKVEEQWQSDRDAPNVSNQTSSHSFNEGQGDNGTRSYYQGQMPDQKQGSDNQSKRESRSLRHEQDIKIGYEDNPSSLTFEGLEQKFLDEIMNLVKEQSDAEVVENARHREKIIEINTKYQEKLLALRSQQNAQREEFLHKESQARLNQYQQAGVTHHPNTGIHDAHKTPVAAVAEAQRDYATSQYESYKERQHLLGSVSGRTPGAEARVPYPSGRVYNNAARHY</sequence>
<feature type="compositionally biased region" description="Polar residues" evidence="1">
    <location>
        <begin position="69"/>
        <end position="105"/>
    </location>
</feature>
<protein>
    <submittedName>
        <fullName evidence="2">Uncharacterized protein</fullName>
    </submittedName>
</protein>
<feature type="region of interest" description="Disordered" evidence="1">
    <location>
        <begin position="1"/>
        <end position="126"/>
    </location>
</feature>
<gene>
    <name evidence="2" type="ORF">FSB_LOCUS32655</name>
</gene>
<proteinExistence type="predicted"/>
<organism evidence="2">
    <name type="scientific">Fagus sylvatica</name>
    <name type="common">Beechnut</name>
    <dbReference type="NCBI Taxonomy" id="28930"/>
    <lineage>
        <taxon>Eukaryota</taxon>
        <taxon>Viridiplantae</taxon>
        <taxon>Streptophyta</taxon>
        <taxon>Embryophyta</taxon>
        <taxon>Tracheophyta</taxon>
        <taxon>Spermatophyta</taxon>
        <taxon>Magnoliopsida</taxon>
        <taxon>eudicotyledons</taxon>
        <taxon>Gunneridae</taxon>
        <taxon>Pentapetalae</taxon>
        <taxon>rosids</taxon>
        <taxon>fabids</taxon>
        <taxon>Fagales</taxon>
        <taxon>Fagaceae</taxon>
        <taxon>Fagus</taxon>
    </lineage>
</organism>
<evidence type="ECO:0000313" key="2">
    <source>
        <dbReference type="EMBL" id="SPD04773.1"/>
    </source>
</evidence>
<dbReference type="PANTHER" id="PTHR34210:SF4">
    <property type="match status" value="1"/>
</dbReference>
<reference evidence="2" key="1">
    <citation type="submission" date="2018-02" db="EMBL/GenBank/DDBJ databases">
        <authorList>
            <person name="Cohen D.B."/>
            <person name="Kent A.D."/>
        </authorList>
    </citation>
    <scope>NUCLEOTIDE SEQUENCE</scope>
</reference>